<keyword evidence="2" id="KW-1133">Transmembrane helix</keyword>
<gene>
    <name evidence="3" type="ORF">F511_22577</name>
</gene>
<dbReference type="OrthoDB" id="785473at2759"/>
<name>A0A2Z7C4E4_9LAMI</name>
<evidence type="ECO:0000256" key="2">
    <source>
        <dbReference type="SAM" id="Phobius"/>
    </source>
</evidence>
<dbReference type="EMBL" id="KQ999390">
    <property type="protein sequence ID" value="KZV41766.1"/>
    <property type="molecule type" value="Genomic_DNA"/>
</dbReference>
<dbReference type="InterPro" id="IPR044950">
    <property type="entry name" value="TED6/7"/>
</dbReference>
<evidence type="ECO:0000256" key="1">
    <source>
        <dbReference type="SAM" id="MobiDB-lite"/>
    </source>
</evidence>
<proteinExistence type="predicted"/>
<sequence>MSSNIVYLPYFPIPSPPAHSVPPPPHQTISPPPPSPPHVVPPPPPPHVVPPPPPPSPDHGPTIIIVVFISLGCVLFLAFCLLAPWCFLKKRKAKATEETDVIRIDEHLKIKEAIVEGPHGQRSIVLSIEDDKHVEEEIVKTQKFQGKKMAADSRDLAYDIEGGESSSNNGVLHNHQSLEQKH</sequence>
<keyword evidence="2" id="KW-0812">Transmembrane</keyword>
<organism evidence="3 4">
    <name type="scientific">Dorcoceras hygrometricum</name>
    <dbReference type="NCBI Taxonomy" id="472368"/>
    <lineage>
        <taxon>Eukaryota</taxon>
        <taxon>Viridiplantae</taxon>
        <taxon>Streptophyta</taxon>
        <taxon>Embryophyta</taxon>
        <taxon>Tracheophyta</taxon>
        <taxon>Spermatophyta</taxon>
        <taxon>Magnoliopsida</taxon>
        <taxon>eudicotyledons</taxon>
        <taxon>Gunneridae</taxon>
        <taxon>Pentapetalae</taxon>
        <taxon>asterids</taxon>
        <taxon>lamiids</taxon>
        <taxon>Lamiales</taxon>
        <taxon>Gesneriaceae</taxon>
        <taxon>Didymocarpoideae</taxon>
        <taxon>Trichosporeae</taxon>
        <taxon>Loxocarpinae</taxon>
        <taxon>Dorcoceras</taxon>
    </lineage>
</organism>
<feature type="region of interest" description="Disordered" evidence="1">
    <location>
        <begin position="19"/>
        <end position="55"/>
    </location>
</feature>
<evidence type="ECO:0000313" key="3">
    <source>
        <dbReference type="EMBL" id="KZV41766.1"/>
    </source>
</evidence>
<reference evidence="3 4" key="1">
    <citation type="journal article" date="2015" name="Proc. Natl. Acad. Sci. U.S.A.">
        <title>The resurrection genome of Boea hygrometrica: A blueprint for survival of dehydration.</title>
        <authorList>
            <person name="Xiao L."/>
            <person name="Yang G."/>
            <person name="Zhang L."/>
            <person name="Yang X."/>
            <person name="Zhao S."/>
            <person name="Ji Z."/>
            <person name="Zhou Q."/>
            <person name="Hu M."/>
            <person name="Wang Y."/>
            <person name="Chen M."/>
            <person name="Xu Y."/>
            <person name="Jin H."/>
            <person name="Xiao X."/>
            <person name="Hu G."/>
            <person name="Bao F."/>
            <person name="Hu Y."/>
            <person name="Wan P."/>
            <person name="Li L."/>
            <person name="Deng X."/>
            <person name="Kuang T."/>
            <person name="Xiang C."/>
            <person name="Zhu J.K."/>
            <person name="Oliver M.J."/>
            <person name="He Y."/>
        </authorList>
    </citation>
    <scope>NUCLEOTIDE SEQUENCE [LARGE SCALE GENOMIC DNA]</scope>
    <source>
        <strain evidence="4">cv. XS01</strain>
    </source>
</reference>
<dbReference type="Proteomes" id="UP000250235">
    <property type="component" value="Unassembled WGS sequence"/>
</dbReference>
<feature type="transmembrane region" description="Helical" evidence="2">
    <location>
        <begin position="63"/>
        <end position="88"/>
    </location>
</feature>
<accession>A0A2Z7C4E4</accession>
<dbReference type="GO" id="GO:0009834">
    <property type="term" value="P:plant-type secondary cell wall biogenesis"/>
    <property type="evidence" value="ECO:0007669"/>
    <property type="project" value="InterPro"/>
</dbReference>
<dbReference type="AlphaFoldDB" id="A0A2Z7C4E4"/>
<evidence type="ECO:0000313" key="4">
    <source>
        <dbReference type="Proteomes" id="UP000250235"/>
    </source>
</evidence>
<dbReference type="PANTHER" id="PTHR35697">
    <property type="entry name" value="OS08G0108300 PROTEIN"/>
    <property type="match status" value="1"/>
</dbReference>
<keyword evidence="2" id="KW-0472">Membrane</keyword>
<feature type="compositionally biased region" description="Polar residues" evidence="1">
    <location>
        <begin position="164"/>
        <end position="175"/>
    </location>
</feature>
<protein>
    <submittedName>
        <fullName evidence="3">Uncharacterized protein</fullName>
    </submittedName>
</protein>
<dbReference type="PANTHER" id="PTHR35697:SF1">
    <property type="entry name" value="PROTEIN TRACHEARY ELEMENT DIFFERENTIATION-RELATED 7"/>
    <property type="match status" value="1"/>
</dbReference>
<keyword evidence="4" id="KW-1185">Reference proteome</keyword>
<feature type="region of interest" description="Disordered" evidence="1">
    <location>
        <begin position="160"/>
        <end position="182"/>
    </location>
</feature>